<dbReference type="NCBIfam" id="TIGR01509">
    <property type="entry name" value="HAD-SF-IA-v3"/>
    <property type="match status" value="1"/>
</dbReference>
<proteinExistence type="predicted"/>
<reference evidence="1 2" key="1">
    <citation type="submission" date="2019-04" db="EMBL/GenBank/DDBJ databases">
        <title>Natronospirillum operosus gen. nov., sp. nov., a haloalkaliphilic satellite isolated from decaying biomass of laboratory culture of cyanobacterium Geitlerinema sp. and proposal of Natronospirillaceae fam. nov. and Saccharospirillaceae fam. nov.</title>
        <authorList>
            <person name="Kevbrin V."/>
            <person name="Boltyanskaya Y."/>
            <person name="Koziaeva V."/>
            <person name="Grouzdev D.S."/>
            <person name="Park M."/>
            <person name="Cho J."/>
        </authorList>
    </citation>
    <scope>NUCLEOTIDE SEQUENCE [LARGE SCALE GENOMIC DNA]</scope>
    <source>
        <strain evidence="1 2">G-116</strain>
    </source>
</reference>
<keyword evidence="2" id="KW-1185">Reference proteome</keyword>
<dbReference type="PANTHER" id="PTHR43481">
    <property type="entry name" value="FRUCTOSE-1-PHOSPHATE PHOSPHATASE"/>
    <property type="match status" value="1"/>
</dbReference>
<dbReference type="Gene3D" id="1.10.150.240">
    <property type="entry name" value="Putative phosphatase, domain 2"/>
    <property type="match status" value="1"/>
</dbReference>
<evidence type="ECO:0000313" key="2">
    <source>
        <dbReference type="Proteomes" id="UP000297475"/>
    </source>
</evidence>
<dbReference type="OrthoDB" id="9797743at2"/>
<dbReference type="InterPro" id="IPR041492">
    <property type="entry name" value="HAD_2"/>
</dbReference>
<dbReference type="PRINTS" id="PR00413">
    <property type="entry name" value="HADHALOGNASE"/>
</dbReference>
<gene>
    <name evidence="1" type="ORF">E4656_00845</name>
</gene>
<dbReference type="Gene3D" id="3.40.50.1000">
    <property type="entry name" value="HAD superfamily/HAD-like"/>
    <property type="match status" value="1"/>
</dbReference>
<dbReference type="EMBL" id="SRMF01000001">
    <property type="protein sequence ID" value="TGG95009.1"/>
    <property type="molecule type" value="Genomic_DNA"/>
</dbReference>
<name>A0A4Z0W8R7_9GAMM</name>
<comment type="caution">
    <text evidence="1">The sequence shown here is derived from an EMBL/GenBank/DDBJ whole genome shotgun (WGS) entry which is preliminary data.</text>
</comment>
<dbReference type="SFLD" id="SFLDS00003">
    <property type="entry name" value="Haloacid_Dehalogenase"/>
    <property type="match status" value="1"/>
</dbReference>
<dbReference type="InterPro" id="IPR023198">
    <property type="entry name" value="PGP-like_dom2"/>
</dbReference>
<accession>A0A4Z0W8R7</accession>
<dbReference type="SFLD" id="SFLDG01135">
    <property type="entry name" value="C1.5.6:_HAD__Beta-PGM__Phospha"/>
    <property type="match status" value="1"/>
</dbReference>
<dbReference type="PANTHER" id="PTHR43481:SF4">
    <property type="entry name" value="GLYCEROL-1-PHOSPHATE PHOSPHOHYDROLASE 1-RELATED"/>
    <property type="match status" value="1"/>
</dbReference>
<dbReference type="Proteomes" id="UP000297475">
    <property type="component" value="Unassembled WGS sequence"/>
</dbReference>
<dbReference type="InterPro" id="IPR023214">
    <property type="entry name" value="HAD_sf"/>
</dbReference>
<dbReference type="InterPro" id="IPR051806">
    <property type="entry name" value="HAD-like_SPP"/>
</dbReference>
<dbReference type="AlphaFoldDB" id="A0A4Z0W8R7"/>
<organism evidence="1 2">
    <name type="scientific">Natronospirillum operosum</name>
    <dbReference type="NCBI Taxonomy" id="2759953"/>
    <lineage>
        <taxon>Bacteria</taxon>
        <taxon>Pseudomonadati</taxon>
        <taxon>Pseudomonadota</taxon>
        <taxon>Gammaproteobacteria</taxon>
        <taxon>Oceanospirillales</taxon>
        <taxon>Natronospirillaceae</taxon>
        <taxon>Natronospirillum</taxon>
    </lineage>
</organism>
<dbReference type="SFLD" id="SFLDG01129">
    <property type="entry name" value="C1.5:_HAD__Beta-PGM__Phosphata"/>
    <property type="match status" value="1"/>
</dbReference>
<dbReference type="SUPFAM" id="SSF56784">
    <property type="entry name" value="HAD-like"/>
    <property type="match status" value="1"/>
</dbReference>
<dbReference type="InterPro" id="IPR006439">
    <property type="entry name" value="HAD-SF_hydro_IA"/>
</dbReference>
<dbReference type="Pfam" id="PF13419">
    <property type="entry name" value="HAD_2"/>
    <property type="match status" value="1"/>
</dbReference>
<protein>
    <submittedName>
        <fullName evidence="1">HAD family phosphatase</fullName>
    </submittedName>
</protein>
<evidence type="ECO:0000313" key="1">
    <source>
        <dbReference type="EMBL" id="TGG95009.1"/>
    </source>
</evidence>
<dbReference type="GO" id="GO:0050308">
    <property type="term" value="F:sugar-phosphatase activity"/>
    <property type="evidence" value="ECO:0007669"/>
    <property type="project" value="TreeGrafter"/>
</dbReference>
<sequence length="218" mass="23902">MSSIAAFRPLKNDQNATAEGQTMTWQQAKALIFDMDGTLADSMPAHYEAWQVAAQEFGFVFTPERFQQLGGVPTRQTLDILLREQGLDLPRERIAEVKESAIDGKLTAVRPIEPIFEIARWWHERGLPMAVATGASRRNAEITLTTLGARDWFPVVMTADDVSAHKPAPDVFLRAAEGLGVAPADCAAFEDTDIGLEAIRAAGMQAWDVRQPVPSPSD</sequence>
<dbReference type="InterPro" id="IPR036412">
    <property type="entry name" value="HAD-like_sf"/>
</dbReference>